<dbReference type="AlphaFoldDB" id="A0A381EKQ1"/>
<evidence type="ECO:0000313" key="2">
    <source>
        <dbReference type="Proteomes" id="UP000254161"/>
    </source>
</evidence>
<dbReference type="EMBL" id="UFUZ01000001">
    <property type="protein sequence ID" value="SUX27503.1"/>
    <property type="molecule type" value="Genomic_DNA"/>
</dbReference>
<accession>A0A381EKQ1</accession>
<gene>
    <name evidence="1" type="ORF">NCTC12264_01748</name>
</gene>
<name>A0A381EKQ1_CAMUP</name>
<reference evidence="1 2" key="1">
    <citation type="submission" date="2018-06" db="EMBL/GenBank/DDBJ databases">
        <authorList>
            <consortium name="Pathogen Informatics"/>
            <person name="Doyle S."/>
        </authorList>
    </citation>
    <scope>NUCLEOTIDE SEQUENCE [LARGE SCALE GENOMIC DNA]</scope>
    <source>
        <strain evidence="1 2">NCTC12264</strain>
    </source>
</reference>
<evidence type="ECO:0000313" key="1">
    <source>
        <dbReference type="EMBL" id="SUX27503.1"/>
    </source>
</evidence>
<dbReference type="Proteomes" id="UP000254161">
    <property type="component" value="Unassembled WGS sequence"/>
</dbReference>
<proteinExistence type="predicted"/>
<sequence length="254" mass="28400">MLTFFKGLGVGFLCLLLFVAGVVFNVEFLGKEANSNAMQLSTQIEAYTKLNPDTYEAEINFWANEKLSTTPNLSEAEKEQISQSFKEILARSAKDNFCTGGVYSLGANYSYENNLKIPKGQRLNATLQCEIKGENLNAFNAFLKDLNDIVAKSEFIGVSTPALVAVYSKETQRNTTEKLNDELLNKAYEHEKAYSTKLNKKCVLTKFSFNQNGMARNFQGVMMSAKSLEKEVVSLPLTKEEELNARANLLFTCK</sequence>
<protein>
    <submittedName>
        <fullName evidence="1">Periplasmic protein</fullName>
    </submittedName>
</protein>
<dbReference type="RefSeq" id="WP_115631043.1">
    <property type="nucleotide sequence ID" value="NZ_JANKIR010000004.1"/>
</dbReference>
<organism evidence="1 2">
    <name type="scientific">Campylobacter upsaliensis</name>
    <dbReference type="NCBI Taxonomy" id="28080"/>
    <lineage>
        <taxon>Bacteria</taxon>
        <taxon>Pseudomonadati</taxon>
        <taxon>Campylobacterota</taxon>
        <taxon>Epsilonproteobacteria</taxon>
        <taxon>Campylobacterales</taxon>
        <taxon>Campylobacteraceae</taxon>
        <taxon>Campylobacter</taxon>
    </lineage>
</organism>